<feature type="compositionally biased region" description="Low complexity" evidence="1">
    <location>
        <begin position="236"/>
        <end position="249"/>
    </location>
</feature>
<sequence length="295" mass="33021">MVFDLFKILGYNFSPRFCDLDDQRFWRATMPGVETGSHGAVEDLARNLVTLNKVITRRPDMLKAAGSLVTNQVRAYDLLRMFGRDGRPTPLGAAFAEYGRIAETEHLLRVVDPVDHVYRRQMNRQLTVQESRHKPARDADHGKRGTIHQAYRDGMEDQFGALGLVLNAIVLRTTKYIDATVARLKAAGREFREEDIARLPPLEHRNLNLLGRYSFTASVPTARARCAPRTRRSRTRTTTAARTEPVPVTRASEHRVGHCVGPPGAVRAAADHAFGSSPVIRASRLWGAWSSIMVV</sequence>
<dbReference type="GO" id="GO:0004803">
    <property type="term" value="F:transposase activity"/>
    <property type="evidence" value="ECO:0007669"/>
    <property type="project" value="InterPro"/>
</dbReference>
<gene>
    <name evidence="3" type="ORF">GCM10010358_81810</name>
</gene>
<protein>
    <recommendedName>
        <fullName evidence="2">Tn3 transposase DDE domain-containing protein</fullName>
    </recommendedName>
</protein>
<name>A0A918P3T7_9ACTN</name>
<accession>A0A918P3T7</accession>
<keyword evidence="4" id="KW-1185">Reference proteome</keyword>
<dbReference type="GO" id="GO:0006313">
    <property type="term" value="P:DNA transposition"/>
    <property type="evidence" value="ECO:0007669"/>
    <property type="project" value="InterPro"/>
</dbReference>
<feature type="domain" description="Tn3 transposase DDE" evidence="2">
    <location>
        <begin position="1"/>
        <end position="213"/>
    </location>
</feature>
<evidence type="ECO:0000313" key="4">
    <source>
        <dbReference type="Proteomes" id="UP000619244"/>
    </source>
</evidence>
<evidence type="ECO:0000313" key="3">
    <source>
        <dbReference type="EMBL" id="GGY18152.1"/>
    </source>
</evidence>
<evidence type="ECO:0000259" key="2">
    <source>
        <dbReference type="Pfam" id="PF01526"/>
    </source>
</evidence>
<reference evidence="3" key="1">
    <citation type="journal article" date="2014" name="Int. J. Syst. Evol. Microbiol.">
        <title>Complete genome sequence of Corynebacterium casei LMG S-19264T (=DSM 44701T), isolated from a smear-ripened cheese.</title>
        <authorList>
            <consortium name="US DOE Joint Genome Institute (JGI-PGF)"/>
            <person name="Walter F."/>
            <person name="Albersmeier A."/>
            <person name="Kalinowski J."/>
            <person name="Ruckert C."/>
        </authorList>
    </citation>
    <scope>NUCLEOTIDE SEQUENCE</scope>
    <source>
        <strain evidence="3">JCM 4790</strain>
    </source>
</reference>
<feature type="region of interest" description="Disordered" evidence="1">
    <location>
        <begin position="229"/>
        <end position="257"/>
    </location>
</feature>
<dbReference type="EMBL" id="BMVU01000124">
    <property type="protein sequence ID" value="GGY18152.1"/>
    <property type="molecule type" value="Genomic_DNA"/>
</dbReference>
<dbReference type="AlphaFoldDB" id="A0A918P3T7"/>
<proteinExistence type="predicted"/>
<evidence type="ECO:0000256" key="1">
    <source>
        <dbReference type="SAM" id="MobiDB-lite"/>
    </source>
</evidence>
<dbReference type="Pfam" id="PF01526">
    <property type="entry name" value="DDE_Tnp_Tn3"/>
    <property type="match status" value="1"/>
</dbReference>
<reference evidence="3" key="2">
    <citation type="submission" date="2020-09" db="EMBL/GenBank/DDBJ databases">
        <authorList>
            <person name="Sun Q."/>
            <person name="Ohkuma M."/>
        </authorList>
    </citation>
    <scope>NUCLEOTIDE SEQUENCE</scope>
    <source>
        <strain evidence="3">JCM 4790</strain>
    </source>
</reference>
<dbReference type="InterPro" id="IPR002513">
    <property type="entry name" value="Tn3_Tnp_DDE_dom"/>
</dbReference>
<organism evidence="3 4">
    <name type="scientific">Streptomyces minutiscleroticus</name>
    <dbReference type="NCBI Taxonomy" id="68238"/>
    <lineage>
        <taxon>Bacteria</taxon>
        <taxon>Bacillati</taxon>
        <taxon>Actinomycetota</taxon>
        <taxon>Actinomycetes</taxon>
        <taxon>Kitasatosporales</taxon>
        <taxon>Streptomycetaceae</taxon>
        <taxon>Streptomyces</taxon>
    </lineage>
</organism>
<comment type="caution">
    <text evidence="3">The sequence shown here is derived from an EMBL/GenBank/DDBJ whole genome shotgun (WGS) entry which is preliminary data.</text>
</comment>
<dbReference type="Proteomes" id="UP000619244">
    <property type="component" value="Unassembled WGS sequence"/>
</dbReference>